<dbReference type="OrthoDB" id="2102561at2759"/>
<dbReference type="Proteomes" id="UP000799118">
    <property type="component" value="Unassembled WGS sequence"/>
</dbReference>
<sequence>LKVNSVLLVTGCSTGGIGTALKEFVAKSCKVYATARNLTKMEGFSHPIIENLPLDVASDK</sequence>
<evidence type="ECO:0000313" key="4">
    <source>
        <dbReference type="Proteomes" id="UP000799118"/>
    </source>
</evidence>
<accession>A0A6A4HE18</accession>
<dbReference type="InterPro" id="IPR036291">
    <property type="entry name" value="NAD(P)-bd_dom_sf"/>
</dbReference>
<gene>
    <name evidence="3" type="ORF">BT96DRAFT_1041192</name>
</gene>
<keyword evidence="2" id="KW-0560">Oxidoreductase</keyword>
<comment type="similarity">
    <text evidence="1">Belongs to the short-chain dehydrogenases/reductases (SDR) family.</text>
</comment>
<dbReference type="GO" id="GO:0016491">
    <property type="term" value="F:oxidoreductase activity"/>
    <property type="evidence" value="ECO:0007669"/>
    <property type="project" value="UniProtKB-KW"/>
</dbReference>
<feature type="non-terminal residue" evidence="3">
    <location>
        <position position="1"/>
    </location>
</feature>
<evidence type="ECO:0008006" key="5">
    <source>
        <dbReference type="Google" id="ProtNLM"/>
    </source>
</evidence>
<evidence type="ECO:0000256" key="1">
    <source>
        <dbReference type="ARBA" id="ARBA00006484"/>
    </source>
</evidence>
<protein>
    <recommendedName>
        <fullName evidence="5">NAD(P)-binding protein</fullName>
    </recommendedName>
</protein>
<dbReference type="SUPFAM" id="SSF51735">
    <property type="entry name" value="NAD(P)-binding Rossmann-fold domains"/>
    <property type="match status" value="1"/>
</dbReference>
<dbReference type="EMBL" id="ML769518">
    <property type="protein sequence ID" value="KAE9396161.1"/>
    <property type="molecule type" value="Genomic_DNA"/>
</dbReference>
<reference evidence="3" key="1">
    <citation type="journal article" date="2019" name="Environ. Microbiol.">
        <title>Fungal ecological strategies reflected in gene transcription - a case study of two litter decomposers.</title>
        <authorList>
            <person name="Barbi F."/>
            <person name="Kohler A."/>
            <person name="Barry K."/>
            <person name="Baskaran P."/>
            <person name="Daum C."/>
            <person name="Fauchery L."/>
            <person name="Ihrmark K."/>
            <person name="Kuo A."/>
            <person name="LaButti K."/>
            <person name="Lipzen A."/>
            <person name="Morin E."/>
            <person name="Grigoriev I.V."/>
            <person name="Henrissat B."/>
            <person name="Lindahl B."/>
            <person name="Martin F."/>
        </authorList>
    </citation>
    <scope>NUCLEOTIDE SEQUENCE</scope>
    <source>
        <strain evidence="3">JB14</strain>
    </source>
</reference>
<dbReference type="PANTHER" id="PTHR44169">
    <property type="entry name" value="NADPH-DEPENDENT 1-ACYLDIHYDROXYACETONE PHOSPHATE REDUCTASE"/>
    <property type="match status" value="1"/>
</dbReference>
<dbReference type="GO" id="GO:0005783">
    <property type="term" value="C:endoplasmic reticulum"/>
    <property type="evidence" value="ECO:0007669"/>
    <property type="project" value="TreeGrafter"/>
</dbReference>
<name>A0A6A4HE18_9AGAR</name>
<evidence type="ECO:0000256" key="2">
    <source>
        <dbReference type="ARBA" id="ARBA00023002"/>
    </source>
</evidence>
<dbReference type="AlphaFoldDB" id="A0A6A4HE18"/>
<dbReference type="PANTHER" id="PTHR44169:SF6">
    <property type="entry name" value="NADPH-DEPENDENT 1-ACYLDIHYDROXYACETONE PHOSPHATE REDUCTASE"/>
    <property type="match status" value="1"/>
</dbReference>
<organism evidence="3 4">
    <name type="scientific">Gymnopus androsaceus JB14</name>
    <dbReference type="NCBI Taxonomy" id="1447944"/>
    <lineage>
        <taxon>Eukaryota</taxon>
        <taxon>Fungi</taxon>
        <taxon>Dikarya</taxon>
        <taxon>Basidiomycota</taxon>
        <taxon>Agaricomycotina</taxon>
        <taxon>Agaricomycetes</taxon>
        <taxon>Agaricomycetidae</taxon>
        <taxon>Agaricales</taxon>
        <taxon>Marasmiineae</taxon>
        <taxon>Omphalotaceae</taxon>
        <taxon>Gymnopus</taxon>
    </lineage>
</organism>
<proteinExistence type="inferred from homology"/>
<evidence type="ECO:0000313" key="3">
    <source>
        <dbReference type="EMBL" id="KAE9396161.1"/>
    </source>
</evidence>
<keyword evidence="4" id="KW-1185">Reference proteome</keyword>